<keyword evidence="1" id="KW-1133">Transmembrane helix</keyword>
<gene>
    <name evidence="2" type="ORF">AZ78_3018</name>
</gene>
<dbReference type="Proteomes" id="UP000023435">
    <property type="component" value="Unassembled WGS sequence"/>
</dbReference>
<dbReference type="EMBL" id="JAJA02000001">
    <property type="protein sequence ID" value="KWS05466.1"/>
    <property type="molecule type" value="Genomic_DNA"/>
</dbReference>
<evidence type="ECO:0000256" key="1">
    <source>
        <dbReference type="SAM" id="Phobius"/>
    </source>
</evidence>
<accession>A0A125MN52</accession>
<dbReference type="OrthoDB" id="1496139at2"/>
<keyword evidence="1" id="KW-0472">Membrane</keyword>
<keyword evidence="1" id="KW-0812">Transmembrane</keyword>
<feature type="transmembrane region" description="Helical" evidence="1">
    <location>
        <begin position="228"/>
        <end position="248"/>
    </location>
</feature>
<dbReference type="AlphaFoldDB" id="A0A125MN52"/>
<sequence length="288" mass="30078">MSDLASPVRSPALVPLALAANLLVFSAAFVLIGLITAANVQTEVSGLVQAVEWLCSIGLLIGFVLVVSCMLSDRHGAPRRPWATILAALVLIFGLGVGWAMLQGQVLNGLRSSYSVQQLLAWTAGIAALKVVAINLVALPIAWRLGGRGSTPVAWRGWHRRVIGALAGGFLCAGVALLLQNLAAAYTSLGHGEQRVGMSVVALAVGLIQALMILALPVRRGSGALPALLSALLTPLLIVAASLALLAVNSNSWGMTSLIAVVLLILLLAPILSWLLLRWLHGRSYHAD</sequence>
<evidence type="ECO:0000313" key="3">
    <source>
        <dbReference type="Proteomes" id="UP000023435"/>
    </source>
</evidence>
<feature type="transmembrane region" description="Helical" evidence="1">
    <location>
        <begin position="196"/>
        <end position="216"/>
    </location>
</feature>
<reference evidence="2 3" key="1">
    <citation type="journal article" date="2014" name="Genome Announc.">
        <title>Draft Genome Sequence of Lysobacter capsici AZ78, a Bacterium Antagonistic to Plant-Pathogenic Oomycetes.</title>
        <authorList>
            <person name="Puopolo G."/>
            <person name="Sonego P."/>
            <person name="Engelen K."/>
            <person name="Pertot I."/>
        </authorList>
    </citation>
    <scope>NUCLEOTIDE SEQUENCE [LARGE SCALE GENOMIC DNA]</scope>
    <source>
        <strain evidence="2 3">AZ78</strain>
    </source>
</reference>
<proteinExistence type="predicted"/>
<name>A0A125MN52_9GAMM</name>
<feature type="transmembrane region" description="Helical" evidence="1">
    <location>
        <begin position="163"/>
        <end position="184"/>
    </location>
</feature>
<feature type="transmembrane region" description="Helical" evidence="1">
    <location>
        <begin position="122"/>
        <end position="143"/>
    </location>
</feature>
<protein>
    <submittedName>
        <fullName evidence="2">Uncharacterized protein</fullName>
    </submittedName>
</protein>
<comment type="caution">
    <text evidence="2">The sequence shown here is derived from an EMBL/GenBank/DDBJ whole genome shotgun (WGS) entry which is preliminary data.</text>
</comment>
<feature type="transmembrane region" description="Helical" evidence="1">
    <location>
        <begin position="12"/>
        <end position="38"/>
    </location>
</feature>
<organism evidence="2 3">
    <name type="scientific">Lysobacter capsici AZ78</name>
    <dbReference type="NCBI Taxonomy" id="1444315"/>
    <lineage>
        <taxon>Bacteria</taxon>
        <taxon>Pseudomonadati</taxon>
        <taxon>Pseudomonadota</taxon>
        <taxon>Gammaproteobacteria</taxon>
        <taxon>Lysobacterales</taxon>
        <taxon>Lysobacteraceae</taxon>
        <taxon>Lysobacter</taxon>
    </lineage>
</organism>
<keyword evidence="3" id="KW-1185">Reference proteome</keyword>
<dbReference type="RefSeq" id="WP_036103252.1">
    <property type="nucleotide sequence ID" value="NZ_JAJA02000001.1"/>
</dbReference>
<feature type="transmembrane region" description="Helical" evidence="1">
    <location>
        <begin position="83"/>
        <end position="102"/>
    </location>
</feature>
<feature type="transmembrane region" description="Helical" evidence="1">
    <location>
        <begin position="50"/>
        <end position="71"/>
    </location>
</feature>
<evidence type="ECO:0000313" key="2">
    <source>
        <dbReference type="EMBL" id="KWS05466.1"/>
    </source>
</evidence>
<feature type="transmembrane region" description="Helical" evidence="1">
    <location>
        <begin position="254"/>
        <end position="277"/>
    </location>
</feature>